<protein>
    <submittedName>
        <fullName evidence="1">Uncharacterized protein (DUF1684 family)</fullName>
    </submittedName>
</protein>
<dbReference type="InterPro" id="IPR012467">
    <property type="entry name" value="DUF1684"/>
</dbReference>
<accession>A0AAE4AVX1</accession>
<evidence type="ECO:0000313" key="2">
    <source>
        <dbReference type="Proteomes" id="UP001240236"/>
    </source>
</evidence>
<reference evidence="1 2" key="1">
    <citation type="submission" date="2023-07" db="EMBL/GenBank/DDBJ databases">
        <title>Sequencing the genomes of 1000 actinobacteria strains.</title>
        <authorList>
            <person name="Klenk H.-P."/>
        </authorList>
    </citation>
    <scope>NUCLEOTIDE SEQUENCE [LARGE SCALE GENOMIC DNA]</scope>
    <source>
        <strain evidence="1 2">DSM 44709</strain>
    </source>
</reference>
<dbReference type="EMBL" id="JAUSUZ010000001">
    <property type="protein sequence ID" value="MDQ0365310.1"/>
    <property type="molecule type" value="Genomic_DNA"/>
</dbReference>
<name>A0AAE4AVX1_9ACTN</name>
<evidence type="ECO:0000313" key="1">
    <source>
        <dbReference type="EMBL" id="MDQ0365310.1"/>
    </source>
</evidence>
<sequence length="230" mass="25143">MALVVPPDDFLEWQRARHARLTAPQGNLALIETRWGADDPDAALAGQRDTVTATRLRRTDPLTGETERGVRLWDADSAAINAFDHVDRFDYDPAWVLEAAYTEVPGARKIPFEHIKDNGGTRELAVPGDIALTLDGRDYTLSAFDDGGTLLLVFADALTGNGVYAPGRFLSVPREPGATTVTLDFNRAYVPPCGFSAHFNCPMPPPQNRLHLPVPAGEKLPVFTNGFTIY</sequence>
<dbReference type="AlphaFoldDB" id="A0AAE4AVX1"/>
<proteinExistence type="predicted"/>
<gene>
    <name evidence="1" type="ORF">J2S42_001979</name>
</gene>
<dbReference type="PANTHER" id="PTHR41913">
    <property type="entry name" value="DUF1684 DOMAIN-CONTAINING PROTEIN"/>
    <property type="match status" value="1"/>
</dbReference>
<dbReference type="PANTHER" id="PTHR41913:SF1">
    <property type="entry name" value="DUF1684 DOMAIN-CONTAINING PROTEIN"/>
    <property type="match status" value="1"/>
</dbReference>
<organism evidence="1 2">
    <name type="scientific">Catenuloplanes indicus</name>
    <dbReference type="NCBI Taxonomy" id="137267"/>
    <lineage>
        <taxon>Bacteria</taxon>
        <taxon>Bacillati</taxon>
        <taxon>Actinomycetota</taxon>
        <taxon>Actinomycetes</taxon>
        <taxon>Micromonosporales</taxon>
        <taxon>Micromonosporaceae</taxon>
        <taxon>Catenuloplanes</taxon>
    </lineage>
</organism>
<comment type="caution">
    <text evidence="1">The sequence shown here is derived from an EMBL/GenBank/DDBJ whole genome shotgun (WGS) entry which is preliminary data.</text>
</comment>
<dbReference type="Proteomes" id="UP001240236">
    <property type="component" value="Unassembled WGS sequence"/>
</dbReference>
<dbReference type="Pfam" id="PF07920">
    <property type="entry name" value="DUF1684"/>
    <property type="match status" value="1"/>
</dbReference>
<dbReference type="RefSeq" id="WP_307237764.1">
    <property type="nucleotide sequence ID" value="NZ_JAUSUZ010000001.1"/>
</dbReference>
<keyword evidence="2" id="KW-1185">Reference proteome</keyword>